<feature type="transmembrane region" description="Helical" evidence="3">
    <location>
        <begin position="12"/>
        <end position="32"/>
    </location>
</feature>
<dbReference type="CDD" id="cd00173">
    <property type="entry name" value="SH2"/>
    <property type="match status" value="1"/>
</dbReference>
<reference evidence="5" key="1">
    <citation type="submission" date="2022-01" db="EMBL/GenBank/DDBJ databases">
        <authorList>
            <person name="King R."/>
        </authorList>
    </citation>
    <scope>NUCLEOTIDE SEQUENCE</scope>
</reference>
<dbReference type="EMBL" id="OV725082">
    <property type="protein sequence ID" value="CAH1406705.1"/>
    <property type="molecule type" value="Genomic_DNA"/>
</dbReference>
<dbReference type="Gene3D" id="3.30.505.10">
    <property type="entry name" value="SH2 domain"/>
    <property type="match status" value="1"/>
</dbReference>
<keyword evidence="3" id="KW-0812">Transmembrane</keyword>
<keyword evidence="3" id="KW-0472">Membrane</keyword>
<dbReference type="InterPro" id="IPR000980">
    <property type="entry name" value="SH2"/>
</dbReference>
<feature type="region of interest" description="Disordered" evidence="2">
    <location>
        <begin position="37"/>
        <end position="87"/>
    </location>
</feature>
<evidence type="ECO:0000313" key="6">
    <source>
        <dbReference type="Proteomes" id="UP001152798"/>
    </source>
</evidence>
<feature type="domain" description="SH2" evidence="4">
    <location>
        <begin position="153"/>
        <end position="252"/>
    </location>
</feature>
<accession>A0A9P0MWA4</accession>
<dbReference type="PANTHER" id="PTHR15832">
    <property type="entry name" value="SHC (SRC HOMOLOGY DOMAIN C-TERMINAL) ADAPTOR HOMOLOG"/>
    <property type="match status" value="1"/>
</dbReference>
<dbReference type="Pfam" id="PF00017">
    <property type="entry name" value="SH2"/>
    <property type="match status" value="1"/>
</dbReference>
<evidence type="ECO:0000313" key="5">
    <source>
        <dbReference type="EMBL" id="CAH1406705.1"/>
    </source>
</evidence>
<evidence type="ECO:0000256" key="2">
    <source>
        <dbReference type="SAM" id="MobiDB-lite"/>
    </source>
</evidence>
<protein>
    <recommendedName>
        <fullName evidence="4">SH2 domain-containing protein</fullName>
    </recommendedName>
</protein>
<dbReference type="SUPFAM" id="SSF55550">
    <property type="entry name" value="SH2 domain"/>
    <property type="match status" value="1"/>
</dbReference>
<dbReference type="OrthoDB" id="10013007at2759"/>
<feature type="compositionally biased region" description="Basic and acidic residues" evidence="2">
    <location>
        <begin position="134"/>
        <end position="143"/>
    </location>
</feature>
<evidence type="ECO:0000259" key="4">
    <source>
        <dbReference type="PROSITE" id="PS50001"/>
    </source>
</evidence>
<dbReference type="AlphaFoldDB" id="A0A9P0MWA4"/>
<dbReference type="PANTHER" id="PTHR15832:SF2">
    <property type="entry name" value="SH2 DOMAIN-CONTAINING PROTEIN"/>
    <property type="match status" value="1"/>
</dbReference>
<dbReference type="InterPro" id="IPR036860">
    <property type="entry name" value="SH2_dom_sf"/>
</dbReference>
<feature type="region of interest" description="Disordered" evidence="2">
    <location>
        <begin position="120"/>
        <end position="143"/>
    </location>
</feature>
<dbReference type="SMART" id="SM00252">
    <property type="entry name" value="SH2"/>
    <property type="match status" value="1"/>
</dbReference>
<organism evidence="5 6">
    <name type="scientific">Nezara viridula</name>
    <name type="common">Southern green stink bug</name>
    <name type="synonym">Cimex viridulus</name>
    <dbReference type="NCBI Taxonomy" id="85310"/>
    <lineage>
        <taxon>Eukaryota</taxon>
        <taxon>Metazoa</taxon>
        <taxon>Ecdysozoa</taxon>
        <taxon>Arthropoda</taxon>
        <taxon>Hexapoda</taxon>
        <taxon>Insecta</taxon>
        <taxon>Pterygota</taxon>
        <taxon>Neoptera</taxon>
        <taxon>Paraneoptera</taxon>
        <taxon>Hemiptera</taxon>
        <taxon>Heteroptera</taxon>
        <taxon>Panheteroptera</taxon>
        <taxon>Pentatomomorpha</taxon>
        <taxon>Pentatomoidea</taxon>
        <taxon>Pentatomidae</taxon>
        <taxon>Pentatominae</taxon>
        <taxon>Nezara</taxon>
    </lineage>
</organism>
<gene>
    <name evidence="5" type="ORF">NEZAVI_LOCUS14587</name>
</gene>
<evidence type="ECO:0000256" key="3">
    <source>
        <dbReference type="SAM" id="Phobius"/>
    </source>
</evidence>
<name>A0A9P0MWA4_NEZVI</name>
<dbReference type="PROSITE" id="PS50001">
    <property type="entry name" value="SH2"/>
    <property type="match status" value="1"/>
</dbReference>
<keyword evidence="6" id="KW-1185">Reference proteome</keyword>
<keyword evidence="3" id="KW-1133">Transmembrane helix</keyword>
<evidence type="ECO:0000256" key="1">
    <source>
        <dbReference type="PROSITE-ProRule" id="PRU00191"/>
    </source>
</evidence>
<sequence length="286" mass="31677">MHTWDRLMVLRSAAASGIALMIDFIIAAIVRFKPTGQPGVPERAWPRRGGGLPDRAQQLPPPSGQAPPREEAGHGHHPHRGGAPVLPAHHLLQGCGHGQQQVSVSCRISCIYRVHRRVSDGSDSKVVGPPAPPERTDSLNNRPEDGELKTAPWFQAGIPREITLEVLGQEPVGSFMVRESTSKPGCFALSLRVPHEFQPLGIAHYLILRTNKGYKIKGFTKEFRTLTALITHHSVMPELLPCPLSLSRYNPTYSQQDTRRDFADIDSDPDYNTLADFRRMMADLNV</sequence>
<dbReference type="Proteomes" id="UP001152798">
    <property type="component" value="Chromosome 6"/>
</dbReference>
<proteinExistence type="predicted"/>
<dbReference type="PRINTS" id="PR00401">
    <property type="entry name" value="SH2DOMAIN"/>
</dbReference>
<keyword evidence="1" id="KW-0727">SH2 domain</keyword>